<dbReference type="GO" id="GO:0034551">
    <property type="term" value="P:mitochondrial respiratory chain complex III assembly"/>
    <property type="evidence" value="ECO:0007669"/>
    <property type="project" value="TreeGrafter"/>
</dbReference>
<evidence type="ECO:0000256" key="10">
    <source>
        <dbReference type="ARBA" id="ARBA00031521"/>
    </source>
</evidence>
<dbReference type="InterPro" id="IPR012420">
    <property type="entry name" value="Cbp4"/>
</dbReference>
<keyword evidence="8 11" id="KW-0143">Chaperone</keyword>
<evidence type="ECO:0000256" key="3">
    <source>
        <dbReference type="ARBA" id="ARBA00022692"/>
    </source>
</evidence>
<dbReference type="PANTHER" id="PTHR28202">
    <property type="entry name" value="ASSEMBLY FACTOR CBP4"/>
    <property type="match status" value="1"/>
</dbReference>
<evidence type="ECO:0000256" key="2">
    <source>
        <dbReference type="ARBA" id="ARBA00006780"/>
    </source>
</evidence>
<dbReference type="GO" id="GO:0005743">
    <property type="term" value="C:mitochondrial inner membrane"/>
    <property type="evidence" value="ECO:0007669"/>
    <property type="project" value="UniProtKB-SubCell"/>
</dbReference>
<evidence type="ECO:0000313" key="14">
    <source>
        <dbReference type="Proteomes" id="UP001365542"/>
    </source>
</evidence>
<comment type="caution">
    <text evidence="13">The sequence shown here is derived from an EMBL/GenBank/DDBJ whole genome shotgun (WGS) entry which is preliminary data.</text>
</comment>
<organism evidence="13 14">
    <name type="scientific">Orbilia ellipsospora</name>
    <dbReference type="NCBI Taxonomy" id="2528407"/>
    <lineage>
        <taxon>Eukaryota</taxon>
        <taxon>Fungi</taxon>
        <taxon>Dikarya</taxon>
        <taxon>Ascomycota</taxon>
        <taxon>Pezizomycotina</taxon>
        <taxon>Orbiliomycetes</taxon>
        <taxon>Orbiliales</taxon>
        <taxon>Orbiliaceae</taxon>
        <taxon>Orbilia</taxon>
    </lineage>
</organism>
<dbReference type="Proteomes" id="UP001365542">
    <property type="component" value="Unassembled WGS sequence"/>
</dbReference>
<gene>
    <name evidence="13" type="primary">CBP4</name>
    <name evidence="13" type="ORF">TWF694_010681</name>
</gene>
<dbReference type="AlphaFoldDB" id="A0AAV9X6Q8"/>
<keyword evidence="6 11" id="KW-0496">Mitochondrion</keyword>
<evidence type="ECO:0000256" key="1">
    <source>
        <dbReference type="ARBA" id="ARBA00004434"/>
    </source>
</evidence>
<dbReference type="Pfam" id="PF07960">
    <property type="entry name" value="CBP4"/>
    <property type="match status" value="1"/>
</dbReference>
<evidence type="ECO:0000256" key="6">
    <source>
        <dbReference type="ARBA" id="ARBA00023128"/>
    </source>
</evidence>
<comment type="function">
    <text evidence="9 11">Essential for the assembly of ubiquinol-cytochrome c reductase. It has a direct effect on the correct occurrence of the Rieske protein, core 4, core 5 and apocytochrome b.</text>
</comment>
<evidence type="ECO:0000256" key="11">
    <source>
        <dbReference type="RuleBase" id="RU368005"/>
    </source>
</evidence>
<evidence type="ECO:0000256" key="5">
    <source>
        <dbReference type="ARBA" id="ARBA00022989"/>
    </source>
</evidence>
<feature type="compositionally biased region" description="Polar residues" evidence="12">
    <location>
        <begin position="115"/>
        <end position="124"/>
    </location>
</feature>
<reference evidence="13 14" key="1">
    <citation type="submission" date="2019-10" db="EMBL/GenBank/DDBJ databases">
        <authorList>
            <person name="Palmer J.M."/>
        </authorList>
    </citation>
    <scope>NUCLEOTIDE SEQUENCE [LARGE SCALE GENOMIC DNA]</scope>
    <source>
        <strain evidence="13 14">TWF694</strain>
    </source>
</reference>
<keyword evidence="7 11" id="KW-0472">Membrane</keyword>
<evidence type="ECO:0000256" key="4">
    <source>
        <dbReference type="ARBA" id="ARBA00022792"/>
    </source>
</evidence>
<keyword evidence="3 11" id="KW-0812">Transmembrane</keyword>
<dbReference type="EMBL" id="JAVHJO010000008">
    <property type="protein sequence ID" value="KAK6537773.1"/>
    <property type="molecule type" value="Genomic_DNA"/>
</dbReference>
<evidence type="ECO:0000256" key="12">
    <source>
        <dbReference type="SAM" id="MobiDB-lite"/>
    </source>
</evidence>
<comment type="similarity">
    <text evidence="2 11">Belongs to the CBP4 family.</text>
</comment>
<keyword evidence="4 11" id="KW-0999">Mitochondrion inner membrane</keyword>
<evidence type="ECO:0000313" key="13">
    <source>
        <dbReference type="EMBL" id="KAK6537773.1"/>
    </source>
</evidence>
<keyword evidence="14" id="KW-1185">Reference proteome</keyword>
<name>A0AAV9X6Q8_9PEZI</name>
<evidence type="ECO:0000256" key="8">
    <source>
        <dbReference type="ARBA" id="ARBA00023186"/>
    </source>
</evidence>
<dbReference type="PANTHER" id="PTHR28202:SF1">
    <property type="entry name" value="ASSEMBLY FACTOR CBP4"/>
    <property type="match status" value="1"/>
</dbReference>
<feature type="transmembrane region" description="Helical" evidence="11">
    <location>
        <begin position="6"/>
        <end position="30"/>
    </location>
</feature>
<proteinExistence type="inferred from homology"/>
<comment type="subcellular location">
    <subcellularLocation>
        <location evidence="1 11">Mitochondrion inner membrane</location>
        <topology evidence="1 11">Single-pass membrane protein</topology>
    </subcellularLocation>
</comment>
<protein>
    <recommendedName>
        <fullName evidence="10 11">Cytochrome b mRNA-processing protein 4</fullName>
    </recommendedName>
</protein>
<sequence>MVSPKAWMYAKMAVASAVLVIGGPALVMYVSPSEEEIFSRYSPELQRKAIAERPRRMKEYQEFLDQLKEYSKSDKPIWVLMEEEAKRKRKEAIKLDRQKKKVEADRRASMLAEQLQGQTSQPIR</sequence>
<accession>A0AAV9X6Q8</accession>
<evidence type="ECO:0000256" key="7">
    <source>
        <dbReference type="ARBA" id="ARBA00023136"/>
    </source>
</evidence>
<keyword evidence="5 11" id="KW-1133">Transmembrane helix</keyword>
<feature type="region of interest" description="Disordered" evidence="12">
    <location>
        <begin position="104"/>
        <end position="124"/>
    </location>
</feature>
<evidence type="ECO:0000256" key="9">
    <source>
        <dbReference type="ARBA" id="ARBA00025413"/>
    </source>
</evidence>